<dbReference type="PANTHER" id="PTHR21686:SF12">
    <property type="entry name" value="DEOXYNUCLEOTIDYLTRANSFERASE TERMINAL-INTERACTING PROTEIN 2"/>
    <property type="match status" value="1"/>
</dbReference>
<evidence type="ECO:0000313" key="6">
    <source>
        <dbReference type="Proteomes" id="UP001355207"/>
    </source>
</evidence>
<feature type="domain" description="Fcf2 pre-rRNA processing C-terminal" evidence="4">
    <location>
        <begin position="346"/>
        <end position="444"/>
    </location>
</feature>
<organism evidence="5 6">
    <name type="scientific">Kwoniella dendrophila CBS 6074</name>
    <dbReference type="NCBI Taxonomy" id="1295534"/>
    <lineage>
        <taxon>Eukaryota</taxon>
        <taxon>Fungi</taxon>
        <taxon>Dikarya</taxon>
        <taxon>Basidiomycota</taxon>
        <taxon>Agaricomycotina</taxon>
        <taxon>Tremellomycetes</taxon>
        <taxon>Tremellales</taxon>
        <taxon>Cryptococcaceae</taxon>
        <taxon>Kwoniella</taxon>
    </lineage>
</organism>
<sequence>MSTPRRSSRPSTPTSNRPTPIRTTNLHHHRTTDEIAAEEAASILHTPINRLRDSGSATSVGSELETGSARALRHKRLNQVREATNEAREREDSRSITSSRSQDQDQDELELNDDVSKSLDISVQGDQDGQSVSITNEDEDHFTSPPTALSTGQIFARPHSPSAPSKFGQNSNASSSDSDSESEDGSSTISASSSNTSDSEDNEDDDDEDDDDSDDEDMEKLLQAARAAAIAKQSDVASNKGKGKAVQPNNDGEEVVLQFDEDQKEKKKDAPIPDLSIPKLPKAHLAFTEDGKAQAHTSIPEVAQAGSSKSKRPIIGKKKQIPIPELDDRPYEKPLSKREKAAQPRKATTSELWASIPTPRSDLLPQMKRDYQALSLANSLDPKRFMKGGSKSDKIPENFAIGTMVDAPRHLQDTTLTKERKYRAGQVVKGLIQDEGTGEYAKRKYGDLQWSRMENGRGKGWKRKTKW</sequence>
<dbReference type="InterPro" id="IPR014810">
    <property type="entry name" value="Fcf2_C"/>
</dbReference>
<comment type="subcellular location">
    <subcellularLocation>
        <location evidence="1">Nucleus</location>
        <location evidence="1">Nucleolus</location>
    </subcellularLocation>
</comment>
<feature type="compositionally biased region" description="Low complexity" evidence="3">
    <location>
        <begin position="1"/>
        <end position="24"/>
    </location>
</feature>
<proteinExistence type="predicted"/>
<feature type="compositionally biased region" description="Polar residues" evidence="3">
    <location>
        <begin position="119"/>
        <end position="135"/>
    </location>
</feature>
<feature type="compositionally biased region" description="Acidic residues" evidence="3">
    <location>
        <begin position="104"/>
        <end position="113"/>
    </location>
</feature>
<feature type="compositionally biased region" description="Basic and acidic residues" evidence="3">
    <location>
        <begin position="326"/>
        <end position="342"/>
    </location>
</feature>
<gene>
    <name evidence="5" type="ORF">L201_003305</name>
</gene>
<dbReference type="GO" id="GO:0003723">
    <property type="term" value="F:RNA binding"/>
    <property type="evidence" value="ECO:0007669"/>
    <property type="project" value="TreeGrafter"/>
</dbReference>
<dbReference type="Pfam" id="PF08698">
    <property type="entry name" value="Fcf2"/>
    <property type="match status" value="1"/>
</dbReference>
<feature type="compositionally biased region" description="Acidic residues" evidence="3">
    <location>
        <begin position="198"/>
        <end position="218"/>
    </location>
</feature>
<evidence type="ECO:0000256" key="3">
    <source>
        <dbReference type="SAM" id="MobiDB-lite"/>
    </source>
</evidence>
<keyword evidence="6" id="KW-1185">Reference proteome</keyword>
<feature type="region of interest" description="Disordered" evidence="3">
    <location>
        <begin position="46"/>
        <end position="354"/>
    </location>
</feature>
<dbReference type="GO" id="GO:0006396">
    <property type="term" value="P:RNA processing"/>
    <property type="evidence" value="ECO:0007669"/>
    <property type="project" value="TreeGrafter"/>
</dbReference>
<dbReference type="RefSeq" id="XP_066075157.1">
    <property type="nucleotide sequence ID" value="XM_066219060.1"/>
</dbReference>
<evidence type="ECO:0000256" key="2">
    <source>
        <dbReference type="ARBA" id="ARBA00023242"/>
    </source>
</evidence>
<dbReference type="EMBL" id="CP144101">
    <property type="protein sequence ID" value="WWC88394.1"/>
    <property type="molecule type" value="Genomic_DNA"/>
</dbReference>
<feature type="compositionally biased region" description="Basic and acidic residues" evidence="3">
    <location>
        <begin position="261"/>
        <end position="271"/>
    </location>
</feature>
<feature type="compositionally biased region" description="Polar residues" evidence="3">
    <location>
        <begin position="144"/>
        <end position="153"/>
    </location>
</feature>
<keyword evidence="2" id="KW-0539">Nucleus</keyword>
<dbReference type="AlphaFoldDB" id="A0AAX4JSV9"/>
<reference evidence="5 6" key="1">
    <citation type="submission" date="2024-01" db="EMBL/GenBank/DDBJ databases">
        <title>Comparative genomics of Cryptococcus and Kwoniella reveals pathogenesis evolution and contrasting modes of karyotype evolution via chromosome fusion or intercentromeric recombination.</title>
        <authorList>
            <person name="Coelho M.A."/>
            <person name="David-Palma M."/>
            <person name="Shea T."/>
            <person name="Bowers K."/>
            <person name="McGinley-Smith S."/>
            <person name="Mohammad A.W."/>
            <person name="Gnirke A."/>
            <person name="Yurkov A.M."/>
            <person name="Nowrousian M."/>
            <person name="Sun S."/>
            <person name="Cuomo C.A."/>
            <person name="Heitman J."/>
        </authorList>
    </citation>
    <scope>NUCLEOTIDE SEQUENCE [LARGE SCALE GENOMIC DNA]</scope>
    <source>
        <strain evidence="5 6">CBS 6074</strain>
    </source>
</reference>
<dbReference type="PANTHER" id="PTHR21686">
    <property type="entry name" value="DEOXYNUCLEOTIDYLTRANSFERASE TERMINAL-INTERACTING PROTEIN 2"/>
    <property type="match status" value="1"/>
</dbReference>
<feature type="compositionally biased region" description="Basic residues" evidence="3">
    <location>
        <begin position="309"/>
        <end position="320"/>
    </location>
</feature>
<protein>
    <recommendedName>
        <fullName evidence="4">Fcf2 pre-rRNA processing C-terminal domain-containing protein</fullName>
    </recommendedName>
</protein>
<evidence type="ECO:0000313" key="5">
    <source>
        <dbReference type="EMBL" id="WWC88394.1"/>
    </source>
</evidence>
<evidence type="ECO:0000259" key="4">
    <source>
        <dbReference type="Pfam" id="PF08698"/>
    </source>
</evidence>
<name>A0AAX4JSV9_9TREE</name>
<feature type="compositionally biased region" description="Basic and acidic residues" evidence="3">
    <location>
        <begin position="83"/>
        <end position="94"/>
    </location>
</feature>
<dbReference type="InterPro" id="IPR039883">
    <property type="entry name" value="Fcf2/DNTTIP2"/>
</dbReference>
<accession>A0AAX4JSV9</accession>
<evidence type="ECO:0000256" key="1">
    <source>
        <dbReference type="ARBA" id="ARBA00004604"/>
    </source>
</evidence>
<feature type="region of interest" description="Disordered" evidence="3">
    <location>
        <begin position="1"/>
        <end position="34"/>
    </location>
</feature>
<dbReference type="GO" id="GO:0005730">
    <property type="term" value="C:nucleolus"/>
    <property type="evidence" value="ECO:0007669"/>
    <property type="project" value="UniProtKB-SubCell"/>
</dbReference>
<dbReference type="Proteomes" id="UP001355207">
    <property type="component" value="Chromosome 4"/>
</dbReference>
<dbReference type="GeneID" id="91093975"/>
<feature type="compositionally biased region" description="Acidic residues" evidence="3">
    <location>
        <begin position="251"/>
        <end position="260"/>
    </location>
</feature>
<feature type="compositionally biased region" description="Low complexity" evidence="3">
    <location>
        <begin position="185"/>
        <end position="197"/>
    </location>
</feature>